<gene>
    <name evidence="16 17" type="primary">ftsW</name>
    <name evidence="17" type="ORF">MAF45_07365</name>
</gene>
<feature type="transmembrane region" description="Helical" evidence="16">
    <location>
        <begin position="183"/>
        <end position="200"/>
    </location>
</feature>
<comment type="caution">
    <text evidence="17">The sequence shown here is derived from an EMBL/GenBank/DDBJ whole genome shotgun (WGS) entry which is preliminary data.</text>
</comment>
<keyword evidence="5 16" id="KW-0328">Glycosyltransferase</keyword>
<dbReference type="PANTHER" id="PTHR30474:SF2">
    <property type="entry name" value="PEPTIDOGLYCAN GLYCOSYLTRANSFERASE FTSW-RELATED"/>
    <property type="match status" value="1"/>
</dbReference>
<feature type="transmembrane region" description="Helical" evidence="16">
    <location>
        <begin position="150"/>
        <end position="171"/>
    </location>
</feature>
<keyword evidence="11 16" id="KW-0472">Membrane</keyword>
<dbReference type="EC" id="2.4.99.28" evidence="16"/>
<dbReference type="RefSeq" id="WP_237978990.1">
    <property type="nucleotide sequence ID" value="NZ_JAKNCT010000008.1"/>
</dbReference>
<dbReference type="NCBIfam" id="TIGR02614">
    <property type="entry name" value="ftsW"/>
    <property type="match status" value="1"/>
</dbReference>
<dbReference type="EMBL" id="JAKNCT010000008">
    <property type="protein sequence ID" value="MCG5031257.1"/>
    <property type="molecule type" value="Genomic_DNA"/>
</dbReference>
<keyword evidence="6 16" id="KW-0808">Transferase</keyword>
<evidence type="ECO:0000313" key="17">
    <source>
        <dbReference type="EMBL" id="MCG5031257.1"/>
    </source>
</evidence>
<keyword evidence="4 16" id="KW-0132">Cell division</keyword>
<comment type="catalytic activity">
    <reaction evidence="15 16">
        <text>[GlcNAc-(1-&gt;4)-Mur2Ac(oyl-L-Ala-gamma-D-Glu-L-Lys-D-Ala-D-Ala)](n)-di-trans,octa-cis-undecaprenyl diphosphate + beta-D-GlcNAc-(1-&gt;4)-Mur2Ac(oyl-L-Ala-gamma-D-Glu-L-Lys-D-Ala-D-Ala)-di-trans,octa-cis-undecaprenyl diphosphate = [GlcNAc-(1-&gt;4)-Mur2Ac(oyl-L-Ala-gamma-D-Glu-L-Lys-D-Ala-D-Ala)](n+1)-di-trans,octa-cis-undecaprenyl diphosphate + di-trans,octa-cis-undecaprenyl diphosphate + H(+)</text>
        <dbReference type="Rhea" id="RHEA:23708"/>
        <dbReference type="Rhea" id="RHEA-COMP:9602"/>
        <dbReference type="Rhea" id="RHEA-COMP:9603"/>
        <dbReference type="ChEBI" id="CHEBI:15378"/>
        <dbReference type="ChEBI" id="CHEBI:58405"/>
        <dbReference type="ChEBI" id="CHEBI:60033"/>
        <dbReference type="ChEBI" id="CHEBI:78435"/>
        <dbReference type="EC" id="2.4.99.28"/>
    </reaction>
</comment>
<keyword evidence="13 16" id="KW-0961">Cell wall biogenesis/degradation</keyword>
<reference evidence="17 18" key="1">
    <citation type="submission" date="2022-02" db="EMBL/GenBank/DDBJ databases">
        <title>Mesosutterella porci, a novel member of the family Sutterellaceae from pig feces.</title>
        <authorList>
            <person name="Wylensek D."/>
            <person name="Clavel T."/>
        </authorList>
    </citation>
    <scope>NUCLEOTIDE SEQUENCE [LARGE SCALE GENOMIC DNA]</scope>
    <source>
        <strain evidence="18">oilRF-744-wt-GAM-9</strain>
    </source>
</reference>
<feature type="transmembrane region" description="Helical" evidence="16">
    <location>
        <begin position="228"/>
        <end position="248"/>
    </location>
</feature>
<comment type="pathway">
    <text evidence="2 16">Cell wall biogenesis; peptidoglycan biosynthesis.</text>
</comment>
<keyword evidence="3 16" id="KW-1003">Cell membrane</keyword>
<comment type="function">
    <text evidence="16">Peptidoglycan polymerase that is essential for cell division.</text>
</comment>
<keyword evidence="9 16" id="KW-0573">Peptidoglycan synthesis</keyword>
<dbReference type="InterPro" id="IPR018365">
    <property type="entry name" value="Cell_cycle_FtsW-rel_CS"/>
</dbReference>
<evidence type="ECO:0000256" key="9">
    <source>
        <dbReference type="ARBA" id="ARBA00022984"/>
    </source>
</evidence>
<evidence type="ECO:0000256" key="15">
    <source>
        <dbReference type="ARBA" id="ARBA00049902"/>
    </source>
</evidence>
<dbReference type="PANTHER" id="PTHR30474">
    <property type="entry name" value="CELL CYCLE PROTEIN"/>
    <property type="match status" value="1"/>
</dbReference>
<evidence type="ECO:0000256" key="13">
    <source>
        <dbReference type="ARBA" id="ARBA00023316"/>
    </source>
</evidence>
<feature type="transmembrane region" description="Helical" evidence="16">
    <location>
        <begin position="348"/>
        <end position="372"/>
    </location>
</feature>
<dbReference type="InterPro" id="IPR001182">
    <property type="entry name" value="FtsW/RodA"/>
</dbReference>
<accession>A0ABS9MRJ9</accession>
<feature type="transmembrane region" description="Helical" evidence="16">
    <location>
        <begin position="306"/>
        <end position="328"/>
    </location>
</feature>
<evidence type="ECO:0000256" key="2">
    <source>
        <dbReference type="ARBA" id="ARBA00004752"/>
    </source>
</evidence>
<dbReference type="PROSITE" id="PS00428">
    <property type="entry name" value="FTSW_RODA_SPOVE"/>
    <property type="match status" value="1"/>
</dbReference>
<evidence type="ECO:0000256" key="7">
    <source>
        <dbReference type="ARBA" id="ARBA00022692"/>
    </source>
</evidence>
<name>A0ABS9MRJ9_9BURK</name>
<evidence type="ECO:0000256" key="8">
    <source>
        <dbReference type="ARBA" id="ARBA00022960"/>
    </source>
</evidence>
<feature type="transmembrane region" description="Helical" evidence="16">
    <location>
        <begin position="384"/>
        <end position="403"/>
    </location>
</feature>
<evidence type="ECO:0000313" key="18">
    <source>
        <dbReference type="Proteomes" id="UP001297600"/>
    </source>
</evidence>
<evidence type="ECO:0000256" key="12">
    <source>
        <dbReference type="ARBA" id="ARBA00023306"/>
    </source>
</evidence>
<evidence type="ECO:0000256" key="3">
    <source>
        <dbReference type="ARBA" id="ARBA00022475"/>
    </source>
</evidence>
<evidence type="ECO:0000256" key="5">
    <source>
        <dbReference type="ARBA" id="ARBA00022676"/>
    </source>
</evidence>
<evidence type="ECO:0000256" key="4">
    <source>
        <dbReference type="ARBA" id="ARBA00022618"/>
    </source>
</evidence>
<evidence type="ECO:0000256" key="1">
    <source>
        <dbReference type="ARBA" id="ARBA00004651"/>
    </source>
</evidence>
<dbReference type="HAMAP" id="MF_00913">
    <property type="entry name" value="PGT_FtsW_proteobact"/>
    <property type="match status" value="1"/>
</dbReference>
<comment type="subcellular location">
    <subcellularLocation>
        <location evidence="16">Cell inner membrane</location>
        <topology evidence="16">Multi-pass membrane protein</topology>
    </subcellularLocation>
    <subcellularLocation>
        <location evidence="1">Cell membrane</location>
        <topology evidence="1">Multi-pass membrane protein</topology>
    </subcellularLocation>
    <text evidence="16">Localizes to the division septum.</text>
</comment>
<evidence type="ECO:0000256" key="10">
    <source>
        <dbReference type="ARBA" id="ARBA00022989"/>
    </source>
</evidence>
<keyword evidence="8 16" id="KW-0133">Cell shape</keyword>
<keyword evidence="7 16" id="KW-0812">Transmembrane</keyword>
<keyword evidence="16" id="KW-0997">Cell inner membrane</keyword>
<keyword evidence="18" id="KW-1185">Reference proteome</keyword>
<feature type="transmembrane region" description="Helical" evidence="16">
    <location>
        <begin position="86"/>
        <end position="106"/>
    </location>
</feature>
<dbReference type="Pfam" id="PF01098">
    <property type="entry name" value="FTSW_RODA_SPOVE"/>
    <property type="match status" value="1"/>
</dbReference>
<keyword evidence="10 16" id="KW-1133">Transmembrane helix</keyword>
<proteinExistence type="inferred from homology"/>
<evidence type="ECO:0000256" key="16">
    <source>
        <dbReference type="HAMAP-Rule" id="MF_00913"/>
    </source>
</evidence>
<comment type="similarity">
    <text evidence="14 16">Belongs to the SEDS family. FtsW subfamily.</text>
</comment>
<feature type="transmembrane region" description="Helical" evidence="16">
    <location>
        <begin position="206"/>
        <end position="223"/>
    </location>
</feature>
<sequence>MLDRLRGRLARRRKDEDALRVEAVYPNEMSTPVSGGRLMRGRSLDFDWVVVAVVSLLLGLGTVMVYSASISLADSPKYGTSQTYFLTRHLFSLAISLVAAYGVYHVPMRVWLRLAKPLGVLAVLLLVLVLVPGVGVSVNGSRRWIRFPFMNLQVSEFTKFVAVIFASYFTLTRQDYMHSFRKGFLPMALAVGAVAALLIVQPDLGATIVVIAIVMGVLFVGGLSYKIFFLMVAAVVGLVASMIIWTPWRLSRVVAYLDPWNEENVLGKAYQLSHSLIALGRGEIFGAGLGGSVEKLNYLPEAHTDFIFAVIGEELGFVGVVVVLFLYYRLIRSAFEIGRIAVKMDNVFSGLVAQGVGIWIGVQVCINVGVATGLLPTKGLTLPLMSYGGSAILSTLCGIALLLRVDHENRVLMHGGQI</sequence>
<dbReference type="Proteomes" id="UP001297600">
    <property type="component" value="Unassembled WGS sequence"/>
</dbReference>
<protein>
    <recommendedName>
        <fullName evidence="16">Probable peptidoglycan glycosyltransferase FtsW</fullName>
        <shortName evidence="16">PGT</shortName>
        <ecNumber evidence="16">2.4.99.28</ecNumber>
    </recommendedName>
    <alternativeName>
        <fullName evidence="16">Cell division protein FtsW</fullName>
    </alternativeName>
    <alternativeName>
        <fullName evidence="16">Cell wall polymerase</fullName>
    </alternativeName>
    <alternativeName>
        <fullName evidence="16">Peptidoglycan polymerase</fullName>
        <shortName evidence="16">PG polymerase</shortName>
    </alternativeName>
</protein>
<evidence type="ECO:0000256" key="11">
    <source>
        <dbReference type="ARBA" id="ARBA00023136"/>
    </source>
</evidence>
<keyword evidence="12 16" id="KW-0131">Cell cycle</keyword>
<feature type="transmembrane region" description="Helical" evidence="16">
    <location>
        <begin position="118"/>
        <end position="138"/>
    </location>
</feature>
<feature type="transmembrane region" description="Helical" evidence="16">
    <location>
        <begin position="46"/>
        <end position="66"/>
    </location>
</feature>
<evidence type="ECO:0000256" key="6">
    <source>
        <dbReference type="ARBA" id="ARBA00022679"/>
    </source>
</evidence>
<evidence type="ECO:0000256" key="14">
    <source>
        <dbReference type="ARBA" id="ARBA00038053"/>
    </source>
</evidence>
<organism evidence="17 18">
    <name type="scientific">Mesosutterella porci</name>
    <dbReference type="NCBI Taxonomy" id="2915351"/>
    <lineage>
        <taxon>Bacteria</taxon>
        <taxon>Pseudomonadati</taxon>
        <taxon>Pseudomonadota</taxon>
        <taxon>Betaproteobacteria</taxon>
        <taxon>Burkholderiales</taxon>
        <taxon>Sutterellaceae</taxon>
        <taxon>Mesosutterella</taxon>
    </lineage>
</organism>
<dbReference type="InterPro" id="IPR013437">
    <property type="entry name" value="FtsW"/>
</dbReference>